<keyword evidence="3" id="KW-0677">Repeat</keyword>
<organism evidence="11 12">
    <name type="scientific">Solemya velum gill symbiont</name>
    <dbReference type="NCBI Taxonomy" id="2340"/>
    <lineage>
        <taxon>Bacteria</taxon>
        <taxon>Pseudomonadati</taxon>
        <taxon>Pseudomonadota</taxon>
        <taxon>Gammaproteobacteria</taxon>
        <taxon>sulfur-oxidizing symbionts</taxon>
    </lineage>
</organism>
<gene>
    <name evidence="8 11" type="primary">glnD</name>
    <name evidence="11" type="ORF">JV46_21470</name>
</gene>
<dbReference type="PANTHER" id="PTHR47320:SF1">
    <property type="entry name" value="BIFUNCTIONAL URIDYLYLTRANSFERASE_URIDYLYL-REMOVING ENZYME"/>
    <property type="match status" value="1"/>
</dbReference>
<keyword evidence="6 8" id="KW-0511">Multifunctional enzyme</keyword>
<dbReference type="GO" id="GO:0008893">
    <property type="term" value="F:guanosine-3',5'-bis(diphosphate) 3'-diphosphatase activity"/>
    <property type="evidence" value="ECO:0007669"/>
    <property type="project" value="UniProtKB-EC"/>
</dbReference>
<comment type="domain">
    <text evidence="8">Has four distinct domains: an N-terminal nucleotidyltransferase (NT) domain responsible for UTase activity, a central HD domain that encodes UR activity, and two C-terminal ACT domains that seem to have a role in glutamine sensing.</text>
</comment>
<evidence type="ECO:0000256" key="4">
    <source>
        <dbReference type="ARBA" id="ARBA00022801"/>
    </source>
</evidence>
<dbReference type="EMBL" id="JRAA01000001">
    <property type="protein sequence ID" value="KHF26163.1"/>
    <property type="molecule type" value="Genomic_DNA"/>
</dbReference>
<keyword evidence="4 8" id="KW-0378">Hydrolase</keyword>
<dbReference type="PROSITE" id="PS51671">
    <property type="entry name" value="ACT"/>
    <property type="match status" value="2"/>
</dbReference>
<dbReference type="InterPro" id="IPR002934">
    <property type="entry name" value="Polymerase_NTP_transf_dom"/>
</dbReference>
<evidence type="ECO:0000259" key="10">
    <source>
        <dbReference type="PROSITE" id="PS51831"/>
    </source>
</evidence>
<dbReference type="InterPro" id="IPR003607">
    <property type="entry name" value="HD/PDEase_dom"/>
</dbReference>
<evidence type="ECO:0000313" key="12">
    <source>
        <dbReference type="Proteomes" id="UP000030856"/>
    </source>
</evidence>
<dbReference type="NCBIfam" id="TIGR01693">
    <property type="entry name" value="UTase_glnD"/>
    <property type="match status" value="1"/>
</dbReference>
<evidence type="ECO:0000256" key="3">
    <source>
        <dbReference type="ARBA" id="ARBA00022737"/>
    </source>
</evidence>
<comment type="caution">
    <text evidence="8">Lacks conserved residue(s) required for the propagation of feature annotation.</text>
</comment>
<dbReference type="PIRSF" id="PIRSF006288">
    <property type="entry name" value="PII_uridyltransf"/>
    <property type="match status" value="1"/>
</dbReference>
<evidence type="ECO:0000256" key="7">
    <source>
        <dbReference type="ARBA" id="ARBA00047968"/>
    </source>
</evidence>
<evidence type="ECO:0000256" key="5">
    <source>
        <dbReference type="ARBA" id="ARBA00022842"/>
    </source>
</evidence>
<evidence type="ECO:0000256" key="8">
    <source>
        <dbReference type="HAMAP-Rule" id="MF_00277"/>
    </source>
</evidence>
<feature type="region of interest" description="Uridylyltransferase" evidence="8">
    <location>
        <begin position="1"/>
        <end position="337"/>
    </location>
</feature>
<dbReference type="Gene3D" id="3.30.460.10">
    <property type="entry name" value="Beta Polymerase, domain 2"/>
    <property type="match status" value="1"/>
</dbReference>
<dbReference type="Pfam" id="PF01909">
    <property type="entry name" value="NTP_transf_2"/>
    <property type="match status" value="1"/>
</dbReference>
<proteinExistence type="inferred from homology"/>
<dbReference type="SUPFAM" id="SSF81593">
    <property type="entry name" value="Nucleotidyltransferase substrate binding subunit/domain"/>
    <property type="match status" value="1"/>
</dbReference>
<accession>A0A0B0H7I7</accession>
<dbReference type="PANTHER" id="PTHR47320">
    <property type="entry name" value="BIFUNCTIONAL URIDYLYLTRANSFERASE/URIDYLYL-REMOVING ENZYME"/>
    <property type="match status" value="1"/>
</dbReference>
<protein>
    <recommendedName>
        <fullName evidence="8">Bifunctional uridylyltransferase/uridylyl-removing enzyme</fullName>
        <shortName evidence="8">UTase/UR</shortName>
    </recommendedName>
    <alternativeName>
        <fullName evidence="8">Bifunctional [protein-PII] modification enzyme</fullName>
    </alternativeName>
    <alternativeName>
        <fullName evidence="8">Bifunctional nitrogen sensor protein</fullName>
    </alternativeName>
    <domain>
        <recommendedName>
            <fullName evidence="8">[Protein-PII] uridylyltransferase</fullName>
            <shortName evidence="8">PII uridylyltransferase</shortName>
            <shortName evidence="8">UTase</shortName>
            <ecNumber evidence="8">2.7.7.59</ecNumber>
        </recommendedName>
    </domain>
    <domain>
        <recommendedName>
            <fullName evidence="8">[Protein-PII]-UMP uridylyl-removing enzyme</fullName>
            <shortName evidence="8">UR</shortName>
            <ecNumber evidence="8">3.1.4.-</ecNumber>
        </recommendedName>
    </domain>
</protein>
<comment type="caution">
    <text evidence="11">The sequence shown here is derived from an EMBL/GenBank/DDBJ whole genome shotgun (WGS) entry which is preliminary data.</text>
</comment>
<comment type="catalytic activity">
    <reaction evidence="8">
        <text>[protein-PII]-uridylyl-L-tyrosine + H2O = [protein-PII]-L-tyrosine + UMP + H(+)</text>
        <dbReference type="Rhea" id="RHEA:48600"/>
        <dbReference type="Rhea" id="RHEA-COMP:12147"/>
        <dbReference type="Rhea" id="RHEA-COMP:12148"/>
        <dbReference type="ChEBI" id="CHEBI:15377"/>
        <dbReference type="ChEBI" id="CHEBI:15378"/>
        <dbReference type="ChEBI" id="CHEBI:46858"/>
        <dbReference type="ChEBI" id="CHEBI:57865"/>
        <dbReference type="ChEBI" id="CHEBI:90602"/>
    </reaction>
</comment>
<dbReference type="InterPro" id="IPR013546">
    <property type="entry name" value="PII_UdlTrfase/GS_AdlTrfase"/>
</dbReference>
<dbReference type="Pfam" id="PF01966">
    <property type="entry name" value="HD"/>
    <property type="match status" value="1"/>
</dbReference>
<dbReference type="SUPFAM" id="SSF81301">
    <property type="entry name" value="Nucleotidyltransferase"/>
    <property type="match status" value="1"/>
</dbReference>
<keyword evidence="5 8" id="KW-0460">Magnesium</keyword>
<name>A0A0B0H7I7_SOVGS</name>
<dbReference type="CDD" id="cd04900">
    <property type="entry name" value="ACT_UUR-like_1"/>
    <property type="match status" value="1"/>
</dbReference>
<dbReference type="InterPro" id="IPR010043">
    <property type="entry name" value="UTase/UR"/>
</dbReference>
<dbReference type="AlphaFoldDB" id="A0A0B0H7I7"/>
<dbReference type="OrthoDB" id="9758038at2"/>
<dbReference type="PATRIC" id="fig|2340.3.peg.673"/>
<keyword evidence="1 8" id="KW-0808">Transferase</keyword>
<sequence>MLPAEIELPLLKTLESAGDHIGELKSYIDAINQALLAAFKKGASIDSVITGRAHLVDKLLQSIWEQKCDPDCGAALIAVGGYGRGELHPSSDIDLLFLVEESLQQESEEQISAIVTLLWDIGLNIGHSVRTPEMCATEAENDITVTTTLMESRLLAGSESLYTEMQAATGPDKVWPPDAFFQAKLEEQQRRHKKYDDTAHNLEPNIKGGPGGLRDIQMIQWVARRKFGVTSLNELVERGILTEAEFRSLELGKKHLWRIRFMLHTITEREEDRLLFDLQQKLAAAFEHRDNEANLAVEQFMQKYYRTIARLQRLNEILLQYFEESILNADEKREITVLNRRFHIVNGYIGAVDSQIFSHRPLALLEIFFLITQNPMIRGIRASTIRLIHEHLHLIDRRFRNDPKAKQLFLQIVRQSHGVYRVLRSMNRYGLLAAYIPAFTNIVGRMQYDLFHVYTVDTHTLFLIRNMRRLTVPELSSEFPLASEIMASIDQQETLILAALFHDIAKGRGGDHSELGAVDALHFCRAHNLSEQQVHLISWLVKNHLVMSMTAQRKDIEDPDVIRNFAKLVMTPKHLKHLYLLTLCDMRATNPKRWNGWKDTLLKQLYRHTLRELNNPQSEADDYSELQKKQTQAREELADQDQKAVTQLWMQFSTDYFQHHSVQEIAWHADVILSTPEHEYPQVRIQCEMKPGASEILIVDIDHDNLFAIITSIIDQCALNIVQARCETTDDNKAINSFSVLEEDGSLICDRHREEEIRSRLIDDIKNLTEPPVNSRHVPRQLKHFEIPTTIEFSQDKTNMRTLLRLQTADRHGLLSRVGLALSQAEVRLLNVIIATVGAMAEDTFFLVDRNDEPITDPEHLERIKSLLLEHLE</sequence>
<dbReference type="SUPFAM" id="SSF109604">
    <property type="entry name" value="HD-domain/PDEase-like"/>
    <property type="match status" value="1"/>
</dbReference>
<evidence type="ECO:0000256" key="6">
    <source>
        <dbReference type="ARBA" id="ARBA00023268"/>
    </source>
</evidence>
<reference evidence="11 12" key="1">
    <citation type="journal article" date="2014" name="BMC Genomics">
        <title>The genome of the intracellular bacterium of the coastal bivalve, Solemya velum: a blueprint for thriving in and out of symbiosis.</title>
        <authorList>
            <person name="Dmytrenko O."/>
            <person name="Russell S.L."/>
            <person name="Loo W.T."/>
            <person name="Fontanez K.M."/>
            <person name="Liao L."/>
            <person name="Roeselers G."/>
            <person name="Sharma R."/>
            <person name="Stewart F.J."/>
            <person name="Newton I.L."/>
            <person name="Woyke T."/>
            <person name="Wu D."/>
            <person name="Lang J.M."/>
            <person name="Eisen J.A."/>
            <person name="Cavanaugh C.M."/>
        </authorList>
    </citation>
    <scope>NUCLEOTIDE SEQUENCE [LARGE SCALE GENOMIC DNA]</scope>
    <source>
        <strain evidence="11 12">WH</strain>
    </source>
</reference>
<dbReference type="GO" id="GO:0008773">
    <property type="term" value="F:[protein-PII] uridylyltransferase activity"/>
    <property type="evidence" value="ECO:0007669"/>
    <property type="project" value="UniProtKB-UniRule"/>
</dbReference>
<comment type="cofactor">
    <cofactor evidence="8">
        <name>Mg(2+)</name>
        <dbReference type="ChEBI" id="CHEBI:18420"/>
    </cofactor>
</comment>
<feature type="domain" description="HD" evidence="10">
    <location>
        <begin position="456"/>
        <end position="571"/>
    </location>
</feature>
<comment type="function">
    <text evidence="8">Modifies, by uridylylation and deuridylylation, the PII regulatory proteins (GlnB and homologs), in response to the nitrogen status of the cell that GlnD senses through the glutamine level. Under low glutamine levels, catalyzes the conversion of the PII proteins and UTP to PII-UMP and PPi, while under higher glutamine levels, GlnD hydrolyzes PII-UMP to PII and UMP (deuridylylation). Thus, controls uridylylation state and activity of the PII proteins, and plays an important role in the regulation of nitrogen metabolism.</text>
</comment>
<evidence type="ECO:0000259" key="9">
    <source>
        <dbReference type="PROSITE" id="PS51671"/>
    </source>
</evidence>
<keyword evidence="2 8" id="KW-0548">Nucleotidyltransferase</keyword>
<comment type="activity regulation">
    <text evidence="8">Uridylyltransferase (UTase) activity is inhibited by glutamine, while glutamine activates uridylyl-removing (UR) activity.</text>
</comment>
<dbReference type="CDD" id="cd00077">
    <property type="entry name" value="HDc"/>
    <property type="match status" value="1"/>
</dbReference>
<keyword evidence="12" id="KW-1185">Reference proteome</keyword>
<dbReference type="SMART" id="SM00471">
    <property type="entry name" value="HDc"/>
    <property type="match status" value="1"/>
</dbReference>
<dbReference type="InterPro" id="IPR006674">
    <property type="entry name" value="HD_domain"/>
</dbReference>
<dbReference type="RefSeq" id="WP_043115898.1">
    <property type="nucleotide sequence ID" value="NZ_JRAA01000001.1"/>
</dbReference>
<dbReference type="EC" id="2.7.7.59" evidence="8"/>
<dbReference type="FunFam" id="1.10.3090.10:FF:000005">
    <property type="entry name" value="Bifunctional uridylyltransferase/uridylyl-removing enzyme"/>
    <property type="match status" value="1"/>
</dbReference>
<dbReference type="EC" id="3.1.4.-" evidence="8"/>
<comment type="catalytic activity">
    <reaction evidence="7">
        <text>guanosine 3',5'-bis(diphosphate) + H2O = GDP + diphosphate + H(+)</text>
        <dbReference type="Rhea" id="RHEA:14253"/>
        <dbReference type="ChEBI" id="CHEBI:15377"/>
        <dbReference type="ChEBI" id="CHEBI:15378"/>
        <dbReference type="ChEBI" id="CHEBI:33019"/>
        <dbReference type="ChEBI" id="CHEBI:58189"/>
        <dbReference type="ChEBI" id="CHEBI:77828"/>
        <dbReference type="EC" id="3.1.7.2"/>
    </reaction>
</comment>
<comment type="catalytic activity">
    <reaction evidence="8">
        <text>[protein-PII]-L-tyrosine + UTP = [protein-PII]-uridylyl-L-tyrosine + diphosphate</text>
        <dbReference type="Rhea" id="RHEA:13673"/>
        <dbReference type="Rhea" id="RHEA-COMP:12147"/>
        <dbReference type="Rhea" id="RHEA-COMP:12148"/>
        <dbReference type="ChEBI" id="CHEBI:33019"/>
        <dbReference type="ChEBI" id="CHEBI:46398"/>
        <dbReference type="ChEBI" id="CHEBI:46858"/>
        <dbReference type="ChEBI" id="CHEBI:90602"/>
        <dbReference type="EC" id="2.7.7.59"/>
    </reaction>
</comment>
<dbReference type="GO" id="GO:0006808">
    <property type="term" value="P:regulation of nitrogen utilization"/>
    <property type="evidence" value="ECO:0007669"/>
    <property type="project" value="UniProtKB-UniRule"/>
</dbReference>
<dbReference type="Proteomes" id="UP000030856">
    <property type="component" value="Unassembled WGS sequence"/>
</dbReference>
<evidence type="ECO:0000256" key="1">
    <source>
        <dbReference type="ARBA" id="ARBA00022679"/>
    </source>
</evidence>
<dbReference type="eggNOG" id="COG2844">
    <property type="taxonomic scope" value="Bacteria"/>
</dbReference>
<dbReference type="CDD" id="cd04899">
    <property type="entry name" value="ACT_ACR-UUR-like_2"/>
    <property type="match status" value="1"/>
</dbReference>
<feature type="domain" description="ACT" evidence="9">
    <location>
        <begin position="803"/>
        <end position="873"/>
    </location>
</feature>
<dbReference type="CDD" id="cd05401">
    <property type="entry name" value="NT_GlnE_GlnD_like"/>
    <property type="match status" value="1"/>
</dbReference>
<evidence type="ECO:0000313" key="11">
    <source>
        <dbReference type="EMBL" id="KHF26163.1"/>
    </source>
</evidence>
<dbReference type="Pfam" id="PF08335">
    <property type="entry name" value="GlnD_UR_UTase"/>
    <property type="match status" value="1"/>
</dbReference>
<comment type="similarity">
    <text evidence="8">Belongs to the GlnD family.</text>
</comment>
<dbReference type="GO" id="GO:0008081">
    <property type="term" value="F:phosphoric diester hydrolase activity"/>
    <property type="evidence" value="ECO:0007669"/>
    <property type="project" value="UniProtKB-UniRule"/>
</dbReference>
<feature type="domain" description="ACT" evidence="9">
    <location>
        <begin position="695"/>
        <end position="776"/>
    </location>
</feature>
<dbReference type="InterPro" id="IPR043519">
    <property type="entry name" value="NT_sf"/>
</dbReference>
<dbReference type="HAMAP" id="MF_00277">
    <property type="entry name" value="PII_uridylyl_transf"/>
    <property type="match status" value="1"/>
</dbReference>
<dbReference type="InterPro" id="IPR002912">
    <property type="entry name" value="ACT_dom"/>
</dbReference>
<dbReference type="Gene3D" id="1.10.3210.10">
    <property type="entry name" value="Hypothetical protein af1432"/>
    <property type="match status" value="1"/>
</dbReference>
<dbReference type="STRING" id="2340.JV46_21470"/>
<dbReference type="PROSITE" id="PS51831">
    <property type="entry name" value="HD"/>
    <property type="match status" value="1"/>
</dbReference>
<evidence type="ECO:0000256" key="2">
    <source>
        <dbReference type="ARBA" id="ARBA00022695"/>
    </source>
</evidence>